<dbReference type="InterPro" id="IPR029056">
    <property type="entry name" value="Ribokinase-like"/>
</dbReference>
<dbReference type="SUPFAM" id="SSF53613">
    <property type="entry name" value="Ribokinase-like"/>
    <property type="match status" value="1"/>
</dbReference>
<keyword evidence="3" id="KW-0418">Kinase</keyword>
<dbReference type="Gene3D" id="3.40.1190.20">
    <property type="match status" value="1"/>
</dbReference>
<evidence type="ECO:0000256" key="3">
    <source>
        <dbReference type="ARBA" id="ARBA00022777"/>
    </source>
</evidence>
<dbReference type="Pfam" id="PF00294">
    <property type="entry name" value="PfkB"/>
    <property type="match status" value="1"/>
</dbReference>
<organism evidence="5">
    <name type="scientific">marine metagenome</name>
    <dbReference type="NCBI Taxonomy" id="408172"/>
    <lineage>
        <taxon>unclassified sequences</taxon>
        <taxon>metagenomes</taxon>
        <taxon>ecological metagenomes</taxon>
    </lineage>
</organism>
<dbReference type="EMBL" id="UINC01054497">
    <property type="protein sequence ID" value="SVB72283.1"/>
    <property type="molecule type" value="Genomic_DNA"/>
</dbReference>
<dbReference type="InterPro" id="IPR050306">
    <property type="entry name" value="PfkB_Carbo_kinase"/>
</dbReference>
<name>A0A382GCF9_9ZZZZ</name>
<evidence type="ECO:0000259" key="4">
    <source>
        <dbReference type="Pfam" id="PF00294"/>
    </source>
</evidence>
<evidence type="ECO:0000313" key="5">
    <source>
        <dbReference type="EMBL" id="SVB72283.1"/>
    </source>
</evidence>
<dbReference type="AlphaFoldDB" id="A0A382GCF9"/>
<sequence length="164" mass="18108">MSRDTIQRFLESLPPDCLRVFDINFQQQFYDLTLVRQSLQFADVLKLSDEELPVLAPALGLSGSNMTIVKELMKQYDLRLIALTLGDKSAILVSRDQVSECQGIRVEVVDTIGAGDIFTAAMTIGLLGDHDLEAINYYACRVAAFVCSQAGAVPDLPNELRIII</sequence>
<dbReference type="PANTHER" id="PTHR43085">
    <property type="entry name" value="HEXOKINASE FAMILY MEMBER"/>
    <property type="match status" value="1"/>
</dbReference>
<dbReference type="PROSITE" id="PS00584">
    <property type="entry name" value="PFKB_KINASES_2"/>
    <property type="match status" value="1"/>
</dbReference>
<dbReference type="GO" id="GO:0016301">
    <property type="term" value="F:kinase activity"/>
    <property type="evidence" value="ECO:0007669"/>
    <property type="project" value="UniProtKB-KW"/>
</dbReference>
<proteinExistence type="inferred from homology"/>
<accession>A0A382GCF9</accession>
<feature type="domain" description="Carbohydrate kinase PfkB" evidence="4">
    <location>
        <begin position="21"/>
        <end position="157"/>
    </location>
</feature>
<protein>
    <recommendedName>
        <fullName evidence="4">Carbohydrate kinase PfkB domain-containing protein</fullName>
    </recommendedName>
</protein>
<evidence type="ECO:0000256" key="1">
    <source>
        <dbReference type="ARBA" id="ARBA00010688"/>
    </source>
</evidence>
<comment type="similarity">
    <text evidence="1">Belongs to the carbohydrate kinase PfkB family.</text>
</comment>
<reference evidence="5" key="1">
    <citation type="submission" date="2018-05" db="EMBL/GenBank/DDBJ databases">
        <authorList>
            <person name="Lanie J.A."/>
            <person name="Ng W.-L."/>
            <person name="Kazmierczak K.M."/>
            <person name="Andrzejewski T.M."/>
            <person name="Davidsen T.M."/>
            <person name="Wayne K.J."/>
            <person name="Tettelin H."/>
            <person name="Glass J.I."/>
            <person name="Rusch D."/>
            <person name="Podicherti R."/>
            <person name="Tsui H.-C.T."/>
            <person name="Winkler M.E."/>
        </authorList>
    </citation>
    <scope>NUCLEOTIDE SEQUENCE</scope>
</reference>
<dbReference type="InterPro" id="IPR011611">
    <property type="entry name" value="PfkB_dom"/>
</dbReference>
<dbReference type="InterPro" id="IPR002173">
    <property type="entry name" value="Carboh/pur_kinase_PfkB_CS"/>
</dbReference>
<gene>
    <name evidence="5" type="ORF">METZ01_LOCUS225137</name>
</gene>
<dbReference type="PANTHER" id="PTHR43085:SF57">
    <property type="entry name" value="CARBOHYDRATE KINASE PFKB DOMAIN-CONTAINING PROTEIN"/>
    <property type="match status" value="1"/>
</dbReference>
<keyword evidence="2" id="KW-0808">Transferase</keyword>
<evidence type="ECO:0000256" key="2">
    <source>
        <dbReference type="ARBA" id="ARBA00022679"/>
    </source>
</evidence>